<dbReference type="Gene3D" id="3.40.109.10">
    <property type="entry name" value="NADH Oxidase"/>
    <property type="match status" value="1"/>
</dbReference>
<dbReference type="STRING" id="1805282.AUJ44_02420"/>
<evidence type="ECO:0000256" key="6">
    <source>
        <dbReference type="ARBA" id="ARBA00023002"/>
    </source>
</evidence>
<dbReference type="PANTHER" id="PTHR43673:SF2">
    <property type="entry name" value="NITROREDUCTASE"/>
    <property type="match status" value="1"/>
</dbReference>
<comment type="similarity">
    <text evidence="2">Belongs to the nitroreductase family.</text>
</comment>
<feature type="domain" description="Nitroreductase" evidence="7">
    <location>
        <begin position="9"/>
        <end position="185"/>
    </location>
</feature>
<dbReference type="CDD" id="cd02149">
    <property type="entry name" value="NfsB-like"/>
    <property type="match status" value="1"/>
</dbReference>
<evidence type="ECO:0000259" key="7">
    <source>
        <dbReference type="Pfam" id="PF00881"/>
    </source>
</evidence>
<dbReference type="InterPro" id="IPR029479">
    <property type="entry name" value="Nitroreductase"/>
</dbReference>
<protein>
    <recommendedName>
        <fullName evidence="7">Nitroreductase domain-containing protein</fullName>
    </recommendedName>
</protein>
<accession>A0A1J4VAY0</accession>
<proteinExistence type="inferred from homology"/>
<comment type="caution">
    <text evidence="8">The sequence shown here is derived from an EMBL/GenBank/DDBJ whole genome shotgun (WGS) entry which is preliminary data.</text>
</comment>
<keyword evidence="4" id="KW-0288">FMN</keyword>
<evidence type="ECO:0000256" key="1">
    <source>
        <dbReference type="ARBA" id="ARBA00001917"/>
    </source>
</evidence>
<keyword evidence="3" id="KW-0285">Flavoprotein</keyword>
<dbReference type="InterPro" id="IPR000415">
    <property type="entry name" value="Nitroreductase-like"/>
</dbReference>
<evidence type="ECO:0000256" key="4">
    <source>
        <dbReference type="ARBA" id="ARBA00022643"/>
    </source>
</evidence>
<gene>
    <name evidence="8" type="ORF">AUJ44_02420</name>
</gene>
<keyword evidence="5" id="KW-0521">NADP</keyword>
<dbReference type="PANTHER" id="PTHR43673">
    <property type="entry name" value="NAD(P)H NITROREDUCTASE YDGI-RELATED"/>
    <property type="match status" value="1"/>
</dbReference>
<reference evidence="8 9" key="1">
    <citation type="journal article" date="2016" name="Environ. Microbiol.">
        <title>Genomic resolution of a cold subsurface aquifer community provides metabolic insights for novel microbes adapted to high CO concentrations.</title>
        <authorList>
            <person name="Probst A.J."/>
            <person name="Castelle C.J."/>
            <person name="Singh A."/>
            <person name="Brown C.T."/>
            <person name="Anantharaman K."/>
            <person name="Sharon I."/>
            <person name="Hug L.A."/>
            <person name="Burstein D."/>
            <person name="Emerson J.B."/>
            <person name="Thomas B.C."/>
            <person name="Banfield J.F."/>
        </authorList>
    </citation>
    <scope>NUCLEOTIDE SEQUENCE [LARGE SCALE GENOMIC DNA]</scope>
    <source>
        <strain evidence="8">CG1_02_47_685</strain>
    </source>
</reference>
<evidence type="ECO:0000313" key="9">
    <source>
        <dbReference type="Proteomes" id="UP000183206"/>
    </source>
</evidence>
<dbReference type="Pfam" id="PF00881">
    <property type="entry name" value="Nitroreductase"/>
    <property type="match status" value="1"/>
</dbReference>
<name>A0A1J4VAY0_9BACT</name>
<dbReference type="AlphaFoldDB" id="A0A1J4VAY0"/>
<organism evidence="8 9">
    <name type="scientific">Candidatus Nomurabacteria bacterium CG1_02_47_685</name>
    <dbReference type="NCBI Taxonomy" id="1805282"/>
    <lineage>
        <taxon>Bacteria</taxon>
        <taxon>Candidatus Nomuraibacteriota</taxon>
    </lineage>
</organism>
<comment type="cofactor">
    <cofactor evidence="1">
        <name>FMN</name>
        <dbReference type="ChEBI" id="CHEBI:58210"/>
    </cofactor>
</comment>
<evidence type="ECO:0000256" key="2">
    <source>
        <dbReference type="ARBA" id="ARBA00007118"/>
    </source>
</evidence>
<dbReference type="Proteomes" id="UP000183206">
    <property type="component" value="Unassembled WGS sequence"/>
</dbReference>
<dbReference type="SUPFAM" id="SSF55469">
    <property type="entry name" value="FMN-dependent nitroreductase-like"/>
    <property type="match status" value="1"/>
</dbReference>
<sequence>MKTFLSNLEWRFATKKFDPEKTVDKEDLEKILRAIRYSPSSFGLQPYHIYVISDREIKQRIKKHAMMQSQVTDSRYLLVFCARVDVNKRISSYIDLASDGSATKKLLFQPLKIVVGRFLKNNIPKEGTPGWTTRQAYIALGFALAACAELLIDSCPMEGFNAKKVDETLGVPEHLKSVVLLAIGYRKDEPEHKKVRFPNNDLFTHL</sequence>
<evidence type="ECO:0000313" key="8">
    <source>
        <dbReference type="EMBL" id="OIO32417.1"/>
    </source>
</evidence>
<keyword evidence="6" id="KW-0560">Oxidoreductase</keyword>
<dbReference type="InterPro" id="IPR033878">
    <property type="entry name" value="NfsB-like"/>
</dbReference>
<evidence type="ECO:0000256" key="5">
    <source>
        <dbReference type="ARBA" id="ARBA00022857"/>
    </source>
</evidence>
<dbReference type="EMBL" id="MNVO01000039">
    <property type="protein sequence ID" value="OIO32417.1"/>
    <property type="molecule type" value="Genomic_DNA"/>
</dbReference>
<evidence type="ECO:0000256" key="3">
    <source>
        <dbReference type="ARBA" id="ARBA00022630"/>
    </source>
</evidence>
<dbReference type="GO" id="GO:0016491">
    <property type="term" value="F:oxidoreductase activity"/>
    <property type="evidence" value="ECO:0007669"/>
    <property type="project" value="UniProtKB-KW"/>
</dbReference>